<feature type="repeat" description="ANK" evidence="7">
    <location>
        <begin position="349"/>
        <end position="381"/>
    </location>
</feature>
<reference evidence="9 10" key="1">
    <citation type="journal article" date="2022" name="Front. Cell. Infect. Microbiol.">
        <title>The Genomes of Two Strains of Taenia crassiceps the Animal Model for the Study of Human Cysticercosis.</title>
        <authorList>
            <person name="Bobes R.J."/>
            <person name="Estrada K."/>
            <person name="Rios-Valencia D.G."/>
            <person name="Calderon-Gallegos A."/>
            <person name="de la Torre P."/>
            <person name="Carrero J.C."/>
            <person name="Sanchez-Flores A."/>
            <person name="Laclette J.P."/>
        </authorList>
    </citation>
    <scope>NUCLEOTIDE SEQUENCE [LARGE SCALE GENOMIC DNA]</scope>
    <source>
        <strain evidence="9">WFUcys</strain>
    </source>
</reference>
<dbReference type="Pfam" id="PF12796">
    <property type="entry name" value="Ank_2"/>
    <property type="match status" value="1"/>
</dbReference>
<keyword evidence="6 8" id="KW-0472">Membrane</keyword>
<dbReference type="InterPro" id="IPR002110">
    <property type="entry name" value="Ankyrin_rpt"/>
</dbReference>
<dbReference type="PROSITE" id="PS50088">
    <property type="entry name" value="ANK_REPEAT"/>
    <property type="match status" value="3"/>
</dbReference>
<evidence type="ECO:0000313" key="10">
    <source>
        <dbReference type="Proteomes" id="UP001651158"/>
    </source>
</evidence>
<evidence type="ECO:0000256" key="7">
    <source>
        <dbReference type="PROSITE-ProRule" id="PRU00023"/>
    </source>
</evidence>
<dbReference type="Gene3D" id="1.25.40.20">
    <property type="entry name" value="Ankyrin repeat-containing domain"/>
    <property type="match status" value="1"/>
</dbReference>
<evidence type="ECO:0000256" key="2">
    <source>
        <dbReference type="ARBA" id="ARBA00008917"/>
    </source>
</evidence>
<feature type="repeat" description="ANK" evidence="7">
    <location>
        <begin position="316"/>
        <end position="348"/>
    </location>
</feature>
<evidence type="ECO:0000256" key="5">
    <source>
        <dbReference type="ARBA" id="ARBA00022989"/>
    </source>
</evidence>
<dbReference type="PROSITE" id="PS50297">
    <property type="entry name" value="ANK_REP_REGION"/>
    <property type="match status" value="3"/>
</dbReference>
<keyword evidence="3 8" id="KW-0812">Transmembrane</keyword>
<feature type="repeat" description="ANK" evidence="7">
    <location>
        <begin position="382"/>
        <end position="414"/>
    </location>
</feature>
<evidence type="ECO:0000256" key="6">
    <source>
        <dbReference type="ARBA" id="ARBA00023136"/>
    </source>
</evidence>
<comment type="subcellular location">
    <subcellularLocation>
        <location evidence="1 8">Endoplasmic reticulum membrane</location>
        <topology evidence="1 8">Multi-pass membrane protein</topology>
    </subcellularLocation>
</comment>
<dbReference type="Proteomes" id="UP001651158">
    <property type="component" value="Unassembled WGS sequence"/>
</dbReference>
<evidence type="ECO:0000256" key="8">
    <source>
        <dbReference type="RuleBase" id="RU363059"/>
    </source>
</evidence>
<dbReference type="SUPFAM" id="SSF144091">
    <property type="entry name" value="Rhomboid-like"/>
    <property type="match status" value="1"/>
</dbReference>
<dbReference type="Pfam" id="PF04511">
    <property type="entry name" value="DER1"/>
    <property type="match status" value="1"/>
</dbReference>
<evidence type="ECO:0000313" key="9">
    <source>
        <dbReference type="EMBL" id="KAL5108717.1"/>
    </source>
</evidence>
<feature type="transmembrane region" description="Helical" evidence="8">
    <location>
        <begin position="82"/>
        <end position="104"/>
    </location>
</feature>
<dbReference type="PANTHER" id="PTHR11009">
    <property type="entry name" value="DER1-LIKE PROTEIN, DERLIN"/>
    <property type="match status" value="1"/>
</dbReference>
<feature type="transmembrane region" description="Helical" evidence="8">
    <location>
        <begin position="124"/>
        <end position="150"/>
    </location>
</feature>
<organism evidence="9 10">
    <name type="scientific">Taenia crassiceps</name>
    <dbReference type="NCBI Taxonomy" id="6207"/>
    <lineage>
        <taxon>Eukaryota</taxon>
        <taxon>Metazoa</taxon>
        <taxon>Spiralia</taxon>
        <taxon>Lophotrochozoa</taxon>
        <taxon>Platyhelminthes</taxon>
        <taxon>Cestoda</taxon>
        <taxon>Eucestoda</taxon>
        <taxon>Cyclophyllidea</taxon>
        <taxon>Taeniidae</taxon>
        <taxon>Taenia</taxon>
    </lineage>
</organism>
<comment type="caution">
    <text evidence="9">The sequence shown here is derived from an EMBL/GenBank/DDBJ whole genome shotgun (WGS) entry which is preliminary data.</text>
</comment>
<protein>
    <recommendedName>
        <fullName evidence="8">Derlin</fullName>
    </recommendedName>
</protein>
<dbReference type="EMBL" id="JAKROA010000003">
    <property type="protein sequence ID" value="KAL5108717.1"/>
    <property type="molecule type" value="Genomic_DNA"/>
</dbReference>
<dbReference type="InterPro" id="IPR035952">
    <property type="entry name" value="Rhomboid-like_sf"/>
</dbReference>
<comment type="caution">
    <text evidence="8">Lacks conserved residue(s) required for the propagation of feature annotation.</text>
</comment>
<evidence type="ECO:0000256" key="3">
    <source>
        <dbReference type="ARBA" id="ARBA00022692"/>
    </source>
</evidence>
<gene>
    <name evidence="9" type="ORF">TcWFU_003329</name>
</gene>
<accession>A0ABR4QGI5</accession>
<keyword evidence="5 8" id="KW-1133">Transmembrane helix</keyword>
<keyword evidence="10" id="KW-1185">Reference proteome</keyword>
<feature type="transmembrane region" description="Helical" evidence="8">
    <location>
        <begin position="39"/>
        <end position="62"/>
    </location>
</feature>
<keyword evidence="7" id="KW-0040">ANK repeat</keyword>
<keyword evidence="4 8" id="KW-0256">Endoplasmic reticulum</keyword>
<comment type="similarity">
    <text evidence="2 8">Belongs to the derlin family.</text>
</comment>
<evidence type="ECO:0000256" key="4">
    <source>
        <dbReference type="ARBA" id="ARBA00022824"/>
    </source>
</evidence>
<sequence length="460" mass="51731">MDEFRHELGSVPPITKHLHVLSPLQIYFNPYLIFHDFQLWRLVSCFCYFGTIDFNFLFNMIFVYRYCRMLEENQFYGRSADFLMMFLFGGVLSIIAAILLQMIFLSHVLTTMLVYVWSRNNPSVMLNILGLITVHAPYLPWVFFAISYILGNNATMDFVGIVIGHLYYVLEDVFPNQPNGFRILRTPEFLRNLLDRRNADPAYQPLPEERPGGFDCGLVEHSGLLSDTLLMCDRIVVPTPSFLPKKDTSRIGSTSSSAFNKVTTVLTNLQRRNVQTLKVDSQVALSIFQMAAQGELLQLQAKLDTPGVNIDERDDKGFSPLLWACANGQKAAVELLLFRGANAYVRGMNGESALLLAACRGHYDVVQYLLRAGLPVDTADELDNTALMFAAFYNHVAIVSLLLDWGADVTALNGEGWDALQIAVRRGARSSQRIIEKHLISLLVPDGLHDHASTPATRPL</sequence>
<dbReference type="InterPro" id="IPR036770">
    <property type="entry name" value="Ankyrin_rpt-contain_sf"/>
</dbReference>
<dbReference type="SMART" id="SM00248">
    <property type="entry name" value="ANK"/>
    <property type="match status" value="3"/>
</dbReference>
<evidence type="ECO:0000256" key="1">
    <source>
        <dbReference type="ARBA" id="ARBA00004477"/>
    </source>
</evidence>
<comment type="function">
    <text evidence="8">May be involved in the degradation of misfolded endoplasmic reticulum (ER) luminal proteins.</text>
</comment>
<dbReference type="SUPFAM" id="SSF48403">
    <property type="entry name" value="Ankyrin repeat"/>
    <property type="match status" value="1"/>
</dbReference>
<name>A0ABR4QGI5_9CEST</name>
<dbReference type="InterPro" id="IPR007599">
    <property type="entry name" value="DER1"/>
</dbReference>
<proteinExistence type="inferred from homology"/>